<accession>A0A8J5CUT2</accession>
<sequence>MPDTTTHGSVADNTYTHAAGKNLTRSVLPLGDAYLGGHQDNPCTVLDQQKLHLGCRKLKPEQSPPTWMFSAAKGYVLQSSALVVHPPSEYFVGVVQLKVGHHQLTPPRHGVFSSGTAQTSFRCGPSSSLPNVFFSALPSFLSSASASSLAFNLMSDIACLSLVKMQSPQARTRLPVPFHKDEELP</sequence>
<protein>
    <submittedName>
        <fullName evidence="1">Uncharacterized protein</fullName>
    </submittedName>
</protein>
<reference evidence="1" key="1">
    <citation type="submission" date="2020-07" db="EMBL/GenBank/DDBJ databases">
        <title>The High-quality genome of the commercially important snow crab, Chionoecetes opilio.</title>
        <authorList>
            <person name="Jeong J.-H."/>
            <person name="Ryu S."/>
        </authorList>
    </citation>
    <scope>NUCLEOTIDE SEQUENCE</scope>
    <source>
        <strain evidence="1">MADBK_172401_WGS</strain>
        <tissue evidence="1">Digestive gland</tissue>
    </source>
</reference>
<evidence type="ECO:0000313" key="1">
    <source>
        <dbReference type="EMBL" id="KAG0721381.1"/>
    </source>
</evidence>
<dbReference type="EMBL" id="JACEEZ010011286">
    <property type="protein sequence ID" value="KAG0721381.1"/>
    <property type="molecule type" value="Genomic_DNA"/>
</dbReference>
<dbReference type="AlphaFoldDB" id="A0A8J5CUT2"/>
<evidence type="ECO:0000313" key="2">
    <source>
        <dbReference type="Proteomes" id="UP000770661"/>
    </source>
</evidence>
<proteinExistence type="predicted"/>
<organism evidence="1 2">
    <name type="scientific">Chionoecetes opilio</name>
    <name type="common">Atlantic snow crab</name>
    <name type="synonym">Cancer opilio</name>
    <dbReference type="NCBI Taxonomy" id="41210"/>
    <lineage>
        <taxon>Eukaryota</taxon>
        <taxon>Metazoa</taxon>
        <taxon>Ecdysozoa</taxon>
        <taxon>Arthropoda</taxon>
        <taxon>Crustacea</taxon>
        <taxon>Multicrustacea</taxon>
        <taxon>Malacostraca</taxon>
        <taxon>Eumalacostraca</taxon>
        <taxon>Eucarida</taxon>
        <taxon>Decapoda</taxon>
        <taxon>Pleocyemata</taxon>
        <taxon>Brachyura</taxon>
        <taxon>Eubrachyura</taxon>
        <taxon>Majoidea</taxon>
        <taxon>Majidae</taxon>
        <taxon>Chionoecetes</taxon>
    </lineage>
</organism>
<name>A0A8J5CUT2_CHIOP</name>
<gene>
    <name evidence="1" type="ORF">GWK47_046593</name>
</gene>
<keyword evidence="2" id="KW-1185">Reference proteome</keyword>
<dbReference type="Proteomes" id="UP000770661">
    <property type="component" value="Unassembled WGS sequence"/>
</dbReference>
<comment type="caution">
    <text evidence="1">The sequence shown here is derived from an EMBL/GenBank/DDBJ whole genome shotgun (WGS) entry which is preliminary data.</text>
</comment>